<evidence type="ECO:0000313" key="1">
    <source>
        <dbReference type="EMBL" id="KHT64393.1"/>
    </source>
</evidence>
<name>A0A0B9G6R0_9GAMM</name>
<gene>
    <name evidence="1" type="ORF">RJ45_06675</name>
</gene>
<dbReference type="NCBIfam" id="TIGR04493">
    <property type="entry name" value="microcomp_PduM"/>
    <property type="match status" value="1"/>
</dbReference>
<reference evidence="1 2" key="1">
    <citation type="submission" date="2014-12" db="EMBL/GenBank/DDBJ databases">
        <title>Genome sequencing of Photobacterium gaetbulicola AD005a.</title>
        <authorList>
            <person name="Adrian T.G.S."/>
            <person name="Chan K.G."/>
        </authorList>
    </citation>
    <scope>NUCLEOTIDE SEQUENCE [LARGE SCALE GENOMIC DNA]</scope>
    <source>
        <strain evidence="1 2">AD005a</strain>
    </source>
</reference>
<dbReference type="RefSeq" id="WP_039459934.1">
    <property type="nucleotide sequence ID" value="NZ_JWLZ01000090.1"/>
</dbReference>
<accession>A0A0B9G6R0</accession>
<dbReference type="AlphaFoldDB" id="A0A0B9G6R0"/>
<protein>
    <submittedName>
        <fullName evidence="1">Uncharacterized protein</fullName>
    </submittedName>
</protein>
<dbReference type="EMBL" id="JWLZ01000090">
    <property type="protein sequence ID" value="KHT64393.1"/>
    <property type="molecule type" value="Genomic_DNA"/>
</dbReference>
<dbReference type="Pfam" id="PF15953">
    <property type="entry name" value="PDU_like"/>
    <property type="match status" value="1"/>
</dbReference>
<evidence type="ECO:0000313" key="2">
    <source>
        <dbReference type="Proteomes" id="UP000031278"/>
    </source>
</evidence>
<dbReference type="Proteomes" id="UP000031278">
    <property type="component" value="Unassembled WGS sequence"/>
</dbReference>
<dbReference type="InterPro" id="IPR030992">
    <property type="entry name" value="PduM"/>
</dbReference>
<organism evidence="1 2">
    <name type="scientific">Photobacterium gaetbulicola</name>
    <dbReference type="NCBI Taxonomy" id="1295392"/>
    <lineage>
        <taxon>Bacteria</taxon>
        <taxon>Pseudomonadati</taxon>
        <taxon>Pseudomonadota</taxon>
        <taxon>Gammaproteobacteria</taxon>
        <taxon>Vibrionales</taxon>
        <taxon>Vibrionaceae</taxon>
        <taxon>Photobacterium</taxon>
    </lineage>
</organism>
<dbReference type="GO" id="GO:0005198">
    <property type="term" value="F:structural molecule activity"/>
    <property type="evidence" value="ECO:0007669"/>
    <property type="project" value="InterPro"/>
</dbReference>
<sequence length="158" mass="17925">MTIVNSSRAIALHPKQLELGLNAIVEQLPKGGLDELHIVLPDLPFLLALFELNSSHKAVQTVMEAWSIGLQTLLIIHRQLLPILAVEQLEALPVTIRDHKGIDVFICDKPWVNYSDVAVYSDCWLLTRKKVQFTDLAREHMQNKHIQTPNKRSAHVSR</sequence>
<proteinExistence type="predicted"/>
<comment type="caution">
    <text evidence="1">The sequence shown here is derived from an EMBL/GenBank/DDBJ whole genome shotgun (WGS) entry which is preliminary data.</text>
</comment>